<comment type="function">
    <text evidence="2">Plays an essential role in initiation of the G0 program by preventing the degradation of specific nutrient-regulated mRNAs via the 5'-3' mRNA decay pathway.</text>
</comment>
<dbReference type="BioCyc" id="PCHR:PC15G01520-MONOMER"/>
<feature type="region of interest" description="Disordered" evidence="3">
    <location>
        <begin position="110"/>
        <end position="138"/>
    </location>
</feature>
<proteinExistence type="inferred from homology"/>
<dbReference type="OrthoDB" id="5949865at2759"/>
<feature type="compositionally biased region" description="Basic residues" evidence="3">
    <location>
        <begin position="121"/>
        <end position="130"/>
    </location>
</feature>
<accession>B6H692</accession>
<dbReference type="HOGENOM" id="CLU_1220036_0_0_1"/>
<name>B6H692_PENRW</name>
<sequence length="227" mass="25818">MNEESDGRRKLSYKRRIASLEHDRALLMRLMESLRTHDQSEADRIVRAIRNGASLAEMDLVLTAGSGLCEPRRTLEFKVGNLDTRESESGTSGARQTYLDLNQLWGKEPYPEPLSESEKRHLSKYGKRPRGGLLGEKSKERTYFDSGDFAFSAAHRVTDLDAIQTGRAHPHRDNISHPSSTIPATSNVDKKANEDMHRREPSPKRSLLHRQTNEDPTDEDNLFSFED</sequence>
<evidence type="ECO:0000256" key="3">
    <source>
        <dbReference type="SAM" id="MobiDB-lite"/>
    </source>
</evidence>
<dbReference type="Proteomes" id="UP000000724">
    <property type="component" value="Contig Pc00c15"/>
</dbReference>
<dbReference type="EMBL" id="AM920430">
    <property type="protein sequence ID" value="CAP83038.1"/>
    <property type="molecule type" value="Genomic_DNA"/>
</dbReference>
<dbReference type="Pfam" id="PF04667">
    <property type="entry name" value="Endosulfine"/>
    <property type="match status" value="1"/>
</dbReference>
<organism evidence="4 5">
    <name type="scientific">Penicillium rubens (strain ATCC 28089 / DSM 1075 / NRRL 1951 / Wisconsin 54-1255)</name>
    <name type="common">Penicillium chrysogenum</name>
    <dbReference type="NCBI Taxonomy" id="500485"/>
    <lineage>
        <taxon>Eukaryota</taxon>
        <taxon>Fungi</taxon>
        <taxon>Dikarya</taxon>
        <taxon>Ascomycota</taxon>
        <taxon>Pezizomycotina</taxon>
        <taxon>Eurotiomycetes</taxon>
        <taxon>Eurotiomycetidae</taxon>
        <taxon>Eurotiales</taxon>
        <taxon>Aspergillaceae</taxon>
        <taxon>Penicillium</taxon>
        <taxon>Penicillium chrysogenum species complex</taxon>
    </lineage>
</organism>
<dbReference type="InterPro" id="IPR053187">
    <property type="entry name" value="Notoamide_regulator"/>
</dbReference>
<dbReference type="PANTHER" id="PTHR47256">
    <property type="entry name" value="ZN(II)2CYS6 TRANSCRIPTION FACTOR (EUROFUNG)-RELATED"/>
    <property type="match status" value="1"/>
</dbReference>
<feature type="compositionally biased region" description="Acidic residues" evidence="3">
    <location>
        <begin position="215"/>
        <end position="227"/>
    </location>
</feature>
<feature type="compositionally biased region" description="Polar residues" evidence="3">
    <location>
        <begin position="176"/>
        <end position="187"/>
    </location>
</feature>
<reference evidence="4 5" key="1">
    <citation type="journal article" date="2008" name="Nat. Biotechnol.">
        <title>Genome sequencing and analysis of the filamentous fungus Penicillium chrysogenum.</title>
        <authorList>
            <person name="van den Berg M.A."/>
            <person name="Albang R."/>
            <person name="Albermann K."/>
            <person name="Badger J.H."/>
            <person name="Daran J.-M."/>
            <person name="Driessen A.J.M."/>
            <person name="Garcia-Estrada C."/>
            <person name="Fedorova N.D."/>
            <person name="Harris D.M."/>
            <person name="Heijne W.H.M."/>
            <person name="Joardar V.S."/>
            <person name="Kiel J.A.K.W."/>
            <person name="Kovalchuk A."/>
            <person name="Martin J.F."/>
            <person name="Nierman W.C."/>
            <person name="Nijland J.G."/>
            <person name="Pronk J.T."/>
            <person name="Roubos J.A."/>
            <person name="van der Klei I.J."/>
            <person name="van Peij N.N.M.E."/>
            <person name="Veenhuis M."/>
            <person name="von Doehren H."/>
            <person name="Wagner C."/>
            <person name="Wortman J.R."/>
            <person name="Bovenberg R.A.L."/>
        </authorList>
    </citation>
    <scope>NUCLEOTIDE SEQUENCE [LARGE SCALE GENOMIC DNA]</scope>
    <source>
        <strain evidence="5">ATCC 28089 / DSM 1075 / NRRL 1951 / Wisconsin 54-1255</strain>
    </source>
</reference>
<feature type="compositionally biased region" description="Basic and acidic residues" evidence="3">
    <location>
        <begin position="188"/>
        <end position="203"/>
    </location>
</feature>
<protein>
    <recommendedName>
        <fullName evidence="2">mRNA stability protein</fullName>
    </recommendedName>
</protein>
<dbReference type="InterPro" id="IPR006760">
    <property type="entry name" value="Endosulphine"/>
</dbReference>
<evidence type="ECO:0000256" key="1">
    <source>
        <dbReference type="ARBA" id="ARBA00010520"/>
    </source>
</evidence>
<gene>
    <name evidence="4" type="ORF">Pc15g01520</name>
    <name evidence="4" type="ORF">PCH_Pc15g01520</name>
</gene>
<dbReference type="KEGG" id="pcs:N7525_009126"/>
<evidence type="ECO:0000313" key="4">
    <source>
        <dbReference type="EMBL" id="CAP83038.1"/>
    </source>
</evidence>
<dbReference type="GeneID" id="8312562"/>
<evidence type="ECO:0000313" key="5">
    <source>
        <dbReference type="Proteomes" id="UP000000724"/>
    </source>
</evidence>
<dbReference type="AlphaFoldDB" id="B6H692"/>
<dbReference type="PANTHER" id="PTHR47256:SF1">
    <property type="entry name" value="ZN(II)2CYS6 TRANSCRIPTION FACTOR (EUROFUNG)"/>
    <property type="match status" value="1"/>
</dbReference>
<feature type="region of interest" description="Disordered" evidence="3">
    <location>
        <begin position="167"/>
        <end position="227"/>
    </location>
</feature>
<comment type="similarity">
    <text evidence="1 2">Belongs to the endosulfine family.</text>
</comment>
<dbReference type="STRING" id="500485.B6H692"/>
<keyword evidence="5" id="KW-1185">Reference proteome</keyword>
<dbReference type="VEuPathDB" id="FungiDB:PCH_Pc15g01520"/>
<evidence type="ECO:0000256" key="2">
    <source>
        <dbReference type="RuleBase" id="RU363120"/>
    </source>
</evidence>